<dbReference type="Proteomes" id="UP000075880">
    <property type="component" value="Unassembled WGS sequence"/>
</dbReference>
<feature type="region of interest" description="Disordered" evidence="1">
    <location>
        <begin position="1"/>
        <end position="31"/>
    </location>
</feature>
<dbReference type="AlphaFoldDB" id="A0AAG5CQY5"/>
<name>A0AAG5CQY5_ANOAO</name>
<protein>
    <submittedName>
        <fullName evidence="2">Uncharacterized protein</fullName>
    </submittedName>
</protein>
<dbReference type="EnsemblMetazoa" id="ENSAATROPT000984">
    <property type="protein sequence ID" value="ENSAATROPP000939"/>
    <property type="gene ID" value="ENSAATROPG000782"/>
</dbReference>
<keyword evidence="3" id="KW-1185">Reference proteome</keyword>
<accession>A0AAG5CQY5</accession>
<feature type="compositionally biased region" description="Polar residues" evidence="1">
    <location>
        <begin position="98"/>
        <end position="107"/>
    </location>
</feature>
<organism evidence="2 3">
    <name type="scientific">Anopheles atroparvus</name>
    <name type="common">European mosquito</name>
    <dbReference type="NCBI Taxonomy" id="41427"/>
    <lineage>
        <taxon>Eukaryota</taxon>
        <taxon>Metazoa</taxon>
        <taxon>Ecdysozoa</taxon>
        <taxon>Arthropoda</taxon>
        <taxon>Hexapoda</taxon>
        <taxon>Insecta</taxon>
        <taxon>Pterygota</taxon>
        <taxon>Neoptera</taxon>
        <taxon>Endopterygota</taxon>
        <taxon>Diptera</taxon>
        <taxon>Nematocera</taxon>
        <taxon>Culicoidea</taxon>
        <taxon>Culicidae</taxon>
        <taxon>Anophelinae</taxon>
        <taxon>Anopheles</taxon>
    </lineage>
</organism>
<reference evidence="2" key="1">
    <citation type="submission" date="2024-04" db="UniProtKB">
        <authorList>
            <consortium name="EnsemblMetazoa"/>
        </authorList>
    </citation>
    <scope>IDENTIFICATION</scope>
    <source>
        <strain evidence="2">EBRO</strain>
    </source>
</reference>
<evidence type="ECO:0000313" key="3">
    <source>
        <dbReference type="Proteomes" id="UP000075880"/>
    </source>
</evidence>
<evidence type="ECO:0000256" key="1">
    <source>
        <dbReference type="SAM" id="MobiDB-lite"/>
    </source>
</evidence>
<feature type="region of interest" description="Disordered" evidence="1">
    <location>
        <begin position="98"/>
        <end position="136"/>
    </location>
</feature>
<evidence type="ECO:0000313" key="2">
    <source>
        <dbReference type="EnsemblMetazoa" id="ENSAATROPP000939"/>
    </source>
</evidence>
<sequence>LGDHFPKCSSKKRRKRSPTADRSKSGFSKTGGTIIIRAPDERFLAWLLAFFSSGYRRGNSCLCPRQFAFRRSFRRVSSSIFHRKPSYFGYWRPSAEESAQQKASRASGTPGFGVEQRERQAPATCGGTGGEQSTKR</sequence>
<proteinExistence type="predicted"/>